<dbReference type="EMBL" id="JACHXM010000002">
    <property type="protein sequence ID" value="MBB3139884.1"/>
    <property type="molecule type" value="Genomic_DNA"/>
</dbReference>
<comment type="caution">
    <text evidence="1">The sequence shown here is derived from an EMBL/GenBank/DDBJ whole genome shotgun (WGS) entry which is preliminary data.</text>
</comment>
<dbReference type="InterPro" id="IPR009267">
    <property type="entry name" value="NTP_transf_6"/>
</dbReference>
<evidence type="ECO:0008006" key="3">
    <source>
        <dbReference type="Google" id="ProtNLM"/>
    </source>
</evidence>
<dbReference type="PANTHER" id="PTHR39166:SF1">
    <property type="entry name" value="BLL1166 PROTEIN"/>
    <property type="match status" value="1"/>
</dbReference>
<dbReference type="Proteomes" id="UP000525987">
    <property type="component" value="Unassembled WGS sequence"/>
</dbReference>
<protein>
    <recommendedName>
        <fullName evidence="3">Nitrate reductase</fullName>
    </recommendedName>
</protein>
<gene>
    <name evidence="1" type="ORF">FHR96_000731</name>
</gene>
<dbReference type="Pfam" id="PF06042">
    <property type="entry name" value="NTP_transf_6"/>
    <property type="match status" value="1"/>
</dbReference>
<dbReference type="AlphaFoldDB" id="A0A7W5BW28"/>
<organism evidence="1 2">
    <name type="scientific">Halomonas organivorans</name>
    <dbReference type="NCBI Taxonomy" id="257772"/>
    <lineage>
        <taxon>Bacteria</taxon>
        <taxon>Pseudomonadati</taxon>
        <taxon>Pseudomonadota</taxon>
        <taxon>Gammaproteobacteria</taxon>
        <taxon>Oceanospirillales</taxon>
        <taxon>Halomonadaceae</taxon>
        <taxon>Halomonas</taxon>
    </lineage>
</organism>
<reference evidence="1 2" key="1">
    <citation type="submission" date="2020-08" db="EMBL/GenBank/DDBJ databases">
        <title>Genomic Encyclopedia of Type Strains, Phase III (KMG-III): the genomes of soil and plant-associated and newly described type strains.</title>
        <authorList>
            <person name="Whitman W."/>
        </authorList>
    </citation>
    <scope>NUCLEOTIDE SEQUENCE [LARGE SCALE GENOMIC DNA]</scope>
    <source>
        <strain evidence="1 2">CECT 5995</strain>
    </source>
</reference>
<proteinExistence type="predicted"/>
<evidence type="ECO:0000313" key="1">
    <source>
        <dbReference type="EMBL" id="MBB3139884.1"/>
    </source>
</evidence>
<dbReference type="PANTHER" id="PTHR39166">
    <property type="entry name" value="BLL1166 PROTEIN"/>
    <property type="match status" value="1"/>
</dbReference>
<name>A0A7W5BW28_9GAMM</name>
<sequence>MNRDHQILSWLKQDEMRMAVLRVAASMNLRDWCIGAGFVRNLVWDRSHGYSVPTPLNDIDLIYHDPSRTSEERDAQIEHALREKSDLPWSVKNQARMHLRNGDEPYASTSDAMRHWVELETAVGAALSCSSEVKLVAPFGVDRLFDSTITINPGRRKPEAFLYRIKSKRWLESWPNLKVVGSR</sequence>
<keyword evidence="2" id="KW-1185">Reference proteome</keyword>
<dbReference type="RefSeq" id="WP_183386299.1">
    <property type="nucleotide sequence ID" value="NZ_JACHXM010000002.1"/>
</dbReference>
<accession>A0A7W5BW28</accession>
<evidence type="ECO:0000313" key="2">
    <source>
        <dbReference type="Proteomes" id="UP000525987"/>
    </source>
</evidence>